<evidence type="ECO:0000313" key="3">
    <source>
        <dbReference type="EMBL" id="CAB4177486.1"/>
    </source>
</evidence>
<accession>A0A6J5Q553</accession>
<feature type="compositionally biased region" description="Low complexity" evidence="2">
    <location>
        <begin position="1"/>
        <end position="27"/>
    </location>
</feature>
<protein>
    <recommendedName>
        <fullName evidence="6">Scaffolding protein</fullName>
    </recommendedName>
</protein>
<dbReference type="EMBL" id="LR796956">
    <property type="protein sequence ID" value="CAB4177486.1"/>
    <property type="molecule type" value="Genomic_DNA"/>
</dbReference>
<sequence length="191" mass="21049">MSEEVVTTSEESQAKVAAPEAVSPAPVTNEDEDVATWKKRLAGKDQALTAAKKELDTLKSESEDLKRWKAEREQANMSEFEKAQARLAALESELNQTKEYARMDRIRSAHPAYAQFLADTAGLSEEARAAAFEGYLKVVKKEHEVAAEVKSDSPSVKPNINPRKDAPVGGKRTVADIEEELKKLGNPFFGM</sequence>
<organism evidence="3">
    <name type="scientific">uncultured Caudovirales phage</name>
    <dbReference type="NCBI Taxonomy" id="2100421"/>
    <lineage>
        <taxon>Viruses</taxon>
        <taxon>Duplodnaviria</taxon>
        <taxon>Heunggongvirae</taxon>
        <taxon>Uroviricota</taxon>
        <taxon>Caudoviricetes</taxon>
        <taxon>Peduoviridae</taxon>
        <taxon>Maltschvirus</taxon>
        <taxon>Maltschvirus maltsch</taxon>
    </lineage>
</organism>
<evidence type="ECO:0008006" key="6">
    <source>
        <dbReference type="Google" id="ProtNLM"/>
    </source>
</evidence>
<feature type="region of interest" description="Disordered" evidence="2">
    <location>
        <begin position="1"/>
        <end position="31"/>
    </location>
</feature>
<feature type="region of interest" description="Disordered" evidence="2">
    <location>
        <begin position="148"/>
        <end position="171"/>
    </location>
</feature>
<dbReference type="EMBL" id="LR797299">
    <property type="protein sequence ID" value="CAB4199638.1"/>
    <property type="molecule type" value="Genomic_DNA"/>
</dbReference>
<dbReference type="EMBL" id="LR797467">
    <property type="protein sequence ID" value="CAB4218536.1"/>
    <property type="molecule type" value="Genomic_DNA"/>
</dbReference>
<name>A0A6J5Q553_9CAUD</name>
<proteinExistence type="predicted"/>
<evidence type="ECO:0000256" key="1">
    <source>
        <dbReference type="SAM" id="Coils"/>
    </source>
</evidence>
<feature type="coiled-coil region" evidence="1">
    <location>
        <begin position="41"/>
        <end position="100"/>
    </location>
</feature>
<evidence type="ECO:0000313" key="4">
    <source>
        <dbReference type="EMBL" id="CAB4199638.1"/>
    </source>
</evidence>
<evidence type="ECO:0000256" key="2">
    <source>
        <dbReference type="SAM" id="MobiDB-lite"/>
    </source>
</evidence>
<keyword evidence="1" id="KW-0175">Coiled coil</keyword>
<evidence type="ECO:0000313" key="5">
    <source>
        <dbReference type="EMBL" id="CAB4218536.1"/>
    </source>
</evidence>
<reference evidence="3" key="1">
    <citation type="submission" date="2020-05" db="EMBL/GenBank/DDBJ databases">
        <authorList>
            <person name="Chiriac C."/>
            <person name="Salcher M."/>
            <person name="Ghai R."/>
            <person name="Kavagutti S V."/>
        </authorList>
    </citation>
    <scope>NUCLEOTIDE SEQUENCE</scope>
</reference>
<gene>
    <name evidence="3" type="ORF">UFOVP1005_4</name>
    <name evidence="4" type="ORF">UFOVP1344_4</name>
    <name evidence="5" type="ORF">UFOVP1602_36</name>
</gene>